<gene>
    <name evidence="2" type="ordered locus">PST_2951</name>
</gene>
<dbReference type="InterPro" id="IPR015655">
    <property type="entry name" value="PP2C"/>
</dbReference>
<keyword evidence="3" id="KW-1185">Reference proteome</keyword>
<dbReference type="eggNOG" id="COG0631">
    <property type="taxonomic scope" value="Bacteria"/>
</dbReference>
<dbReference type="Pfam" id="PF00481">
    <property type="entry name" value="PP2C"/>
    <property type="match status" value="1"/>
</dbReference>
<dbReference type="AlphaFoldDB" id="A4VNP6"/>
<evidence type="ECO:0000313" key="2">
    <source>
        <dbReference type="EMBL" id="ABP80597.1"/>
    </source>
</evidence>
<protein>
    <submittedName>
        <fullName evidence="2">Probable phosphoprotein phosphatase</fullName>
    </submittedName>
</protein>
<dbReference type="PROSITE" id="PS51746">
    <property type="entry name" value="PPM_2"/>
    <property type="match status" value="1"/>
</dbReference>
<proteinExistence type="predicted"/>
<dbReference type="Proteomes" id="UP000000233">
    <property type="component" value="Chromosome"/>
</dbReference>
<dbReference type="CDD" id="cd00143">
    <property type="entry name" value="PP2Cc"/>
    <property type="match status" value="1"/>
</dbReference>
<dbReference type="SUPFAM" id="SSF81606">
    <property type="entry name" value="PP2C-like"/>
    <property type="match status" value="1"/>
</dbReference>
<evidence type="ECO:0000259" key="1">
    <source>
        <dbReference type="PROSITE" id="PS51746"/>
    </source>
</evidence>
<dbReference type="SMART" id="SM00332">
    <property type="entry name" value="PP2Cc"/>
    <property type="match status" value="1"/>
</dbReference>
<accession>A4VNP6</accession>
<organism evidence="2 3">
    <name type="scientific">Stutzerimonas stutzeri (strain A1501)</name>
    <name type="common">Pseudomonas stutzeri</name>
    <dbReference type="NCBI Taxonomy" id="379731"/>
    <lineage>
        <taxon>Bacteria</taxon>
        <taxon>Pseudomonadati</taxon>
        <taxon>Pseudomonadota</taxon>
        <taxon>Gammaproteobacteria</taxon>
        <taxon>Pseudomonadales</taxon>
        <taxon>Pseudomonadaceae</taxon>
        <taxon>Stutzerimonas</taxon>
    </lineage>
</organism>
<sequence length="349" mass="37587">MRRHRIAESGRHGQHVCVRAQPIALSKRLFAFRRSGKAARSAGRESRNTASGTLPPLRELTVLRLPRCQPMTASRAQRIMLARCHAAAGPRMQPTLSDSLLDYAGNSSPGRRRSHNEDALLCAPTLGLWAIADGMGGHQCGEVASSLALVALRQAVEDGEPLESAVHLANQAVLETATDDGMGTTLVAAHFNGSDFELAWVGDSRAYLVSADGIAQLTRDHSWVQMMIDAGELEPAAAQGHAWRNIILRCLGRETPLEVGIAAGSLKPDELLLLCSDGLTNELTDAQIQASCTFADTLENLVEQLIEQANAHGGRDNISCIVIGRTAQPQATESRGRRFINMLLKPLKS</sequence>
<dbReference type="HOGENOM" id="CLU_034545_4_1_6"/>
<dbReference type="PANTHER" id="PTHR13832">
    <property type="entry name" value="PROTEIN PHOSPHATASE 2C"/>
    <property type="match status" value="1"/>
</dbReference>
<dbReference type="InterPro" id="IPR036457">
    <property type="entry name" value="PPM-type-like_dom_sf"/>
</dbReference>
<reference evidence="2 3" key="1">
    <citation type="journal article" date="2008" name="Proc. Natl. Acad. Sci. U.S.A.">
        <title>Nitrogen fixation island and rhizosphere competence traits in the genome of root-associated Pseudomonas stutzeri A1501.</title>
        <authorList>
            <person name="Yan Y."/>
            <person name="Yang J."/>
            <person name="Dou Y."/>
            <person name="Chen M."/>
            <person name="Ping S."/>
            <person name="Peng J."/>
            <person name="Lu W."/>
            <person name="Zhang W."/>
            <person name="Yao Z."/>
            <person name="Li H."/>
            <person name="Liu W."/>
            <person name="He S."/>
            <person name="Geng L."/>
            <person name="Zhang X."/>
            <person name="Yang F."/>
            <person name="Yu H."/>
            <person name="Zhan Y."/>
            <person name="Li D."/>
            <person name="Lin Z."/>
            <person name="Wang Y."/>
            <person name="Elmerich C."/>
            <person name="Lin M."/>
            <person name="Jin Q."/>
        </authorList>
    </citation>
    <scope>NUCLEOTIDE SEQUENCE [LARGE SCALE GENOMIC DNA]</scope>
    <source>
        <strain evidence="2 3">A1501</strain>
    </source>
</reference>
<dbReference type="EMBL" id="CP000304">
    <property type="protein sequence ID" value="ABP80597.1"/>
    <property type="molecule type" value="Genomic_DNA"/>
</dbReference>
<dbReference type="PANTHER" id="PTHR13832:SF827">
    <property type="entry name" value="PROTEIN PHOSPHATASE 1L"/>
    <property type="match status" value="1"/>
</dbReference>
<evidence type="ECO:0000313" key="3">
    <source>
        <dbReference type="Proteomes" id="UP000000233"/>
    </source>
</evidence>
<dbReference type="Gene3D" id="3.60.40.10">
    <property type="entry name" value="PPM-type phosphatase domain"/>
    <property type="match status" value="1"/>
</dbReference>
<dbReference type="InterPro" id="IPR001932">
    <property type="entry name" value="PPM-type_phosphatase-like_dom"/>
</dbReference>
<dbReference type="GO" id="GO:0004722">
    <property type="term" value="F:protein serine/threonine phosphatase activity"/>
    <property type="evidence" value="ECO:0007669"/>
    <property type="project" value="InterPro"/>
</dbReference>
<feature type="domain" description="PPM-type phosphatase" evidence="1">
    <location>
        <begin position="102"/>
        <end position="325"/>
    </location>
</feature>
<dbReference type="KEGG" id="psa:PST_2951"/>
<name>A4VNP6_STUS1</name>
<dbReference type="SMART" id="SM00331">
    <property type="entry name" value="PP2C_SIG"/>
    <property type="match status" value="1"/>
</dbReference>